<dbReference type="SMART" id="SM00862">
    <property type="entry name" value="Trans_reg_C"/>
    <property type="match status" value="1"/>
</dbReference>
<dbReference type="EMBL" id="JADQDF010000001">
    <property type="protein sequence ID" value="MBW0126540.1"/>
    <property type="molecule type" value="Genomic_DNA"/>
</dbReference>
<sequence>MAVVLVVDDEPKIRHLVGSYLERDGHTVLLASSGAAALELSVGADLMILDLGLPDRAGLDVARQVRENLDMPIIILTARAGEADRIAGLRLGADDYVGKPFSPGELVARVAAVLRRSAPEGPAGGARSFGEGILRIDDQRREVCVDGHPVAMTRSEFDLLSALAARPGRVWSRRELAIRIRGERDGGAEERAIDAHVKNLRRKLDDPPAAARLVLTVTGVGYKLGVPCDD</sequence>
<dbReference type="InterPro" id="IPR001789">
    <property type="entry name" value="Sig_transdc_resp-reg_receiver"/>
</dbReference>
<evidence type="ECO:0000259" key="7">
    <source>
        <dbReference type="PROSITE" id="PS50110"/>
    </source>
</evidence>
<evidence type="ECO:0000256" key="2">
    <source>
        <dbReference type="ARBA" id="ARBA00023015"/>
    </source>
</evidence>
<keyword evidence="3 6" id="KW-0238">DNA-binding</keyword>
<keyword evidence="1 5" id="KW-0597">Phosphoprotein</keyword>
<dbReference type="Pfam" id="PF00486">
    <property type="entry name" value="Trans_reg_C"/>
    <property type="match status" value="1"/>
</dbReference>
<keyword evidence="2" id="KW-0805">Transcription regulation</keyword>
<dbReference type="PROSITE" id="PS51755">
    <property type="entry name" value="OMPR_PHOB"/>
    <property type="match status" value="1"/>
</dbReference>
<feature type="modified residue" description="4-aspartylphosphate" evidence="5">
    <location>
        <position position="50"/>
    </location>
</feature>
<evidence type="ECO:0000313" key="10">
    <source>
        <dbReference type="Proteomes" id="UP000694300"/>
    </source>
</evidence>
<evidence type="ECO:0000313" key="9">
    <source>
        <dbReference type="EMBL" id="MBW0126540.1"/>
    </source>
</evidence>
<evidence type="ECO:0000256" key="6">
    <source>
        <dbReference type="PROSITE-ProRule" id="PRU01091"/>
    </source>
</evidence>
<dbReference type="PANTHER" id="PTHR48111:SF4">
    <property type="entry name" value="DNA-BINDING DUAL TRANSCRIPTIONAL REGULATOR OMPR"/>
    <property type="match status" value="1"/>
</dbReference>
<evidence type="ECO:0000256" key="5">
    <source>
        <dbReference type="PROSITE-ProRule" id="PRU00169"/>
    </source>
</evidence>
<feature type="domain" description="OmpR/PhoB-type" evidence="8">
    <location>
        <begin position="124"/>
        <end position="226"/>
    </location>
</feature>
<comment type="caution">
    <text evidence="9">The sequence shown here is derived from an EMBL/GenBank/DDBJ whole genome shotgun (WGS) entry which is preliminary data.</text>
</comment>
<gene>
    <name evidence="9" type="ORF">I4I82_02375</name>
</gene>
<dbReference type="CDD" id="cd00383">
    <property type="entry name" value="trans_reg_C"/>
    <property type="match status" value="1"/>
</dbReference>
<evidence type="ECO:0000256" key="3">
    <source>
        <dbReference type="ARBA" id="ARBA00023125"/>
    </source>
</evidence>
<organism evidence="9 10">
    <name type="scientific">Pseudonocardia oceani</name>
    <dbReference type="NCBI Taxonomy" id="2792013"/>
    <lineage>
        <taxon>Bacteria</taxon>
        <taxon>Bacillati</taxon>
        <taxon>Actinomycetota</taxon>
        <taxon>Actinomycetes</taxon>
        <taxon>Pseudonocardiales</taxon>
        <taxon>Pseudonocardiaceae</taxon>
        <taxon>Pseudonocardia</taxon>
    </lineage>
</organism>
<keyword evidence="10" id="KW-1185">Reference proteome</keyword>
<evidence type="ECO:0000256" key="4">
    <source>
        <dbReference type="ARBA" id="ARBA00023163"/>
    </source>
</evidence>
<dbReference type="Pfam" id="PF00072">
    <property type="entry name" value="Response_reg"/>
    <property type="match status" value="1"/>
</dbReference>
<protein>
    <submittedName>
        <fullName evidence="9">Response regulator transcription factor</fullName>
    </submittedName>
</protein>
<feature type="domain" description="Response regulatory" evidence="7">
    <location>
        <begin position="3"/>
        <end position="114"/>
    </location>
</feature>
<dbReference type="InterPro" id="IPR001867">
    <property type="entry name" value="OmpR/PhoB-type_DNA-bd"/>
</dbReference>
<reference evidence="9 10" key="1">
    <citation type="submission" date="2020-11" db="EMBL/GenBank/DDBJ databases">
        <title>Pseudonocardia abyssalis sp. nov. and Pseudonocardia oceani sp. nov., description and phylogenomic analysis of two novel actinomycetes isolated from the deep Southern Ocean.</title>
        <authorList>
            <person name="Parra J."/>
        </authorList>
    </citation>
    <scope>NUCLEOTIDE SEQUENCE [LARGE SCALE GENOMIC DNA]</scope>
    <source>
        <strain evidence="10">KRD185</strain>
    </source>
</reference>
<dbReference type="InterPro" id="IPR039420">
    <property type="entry name" value="WalR-like"/>
</dbReference>
<evidence type="ECO:0000259" key="8">
    <source>
        <dbReference type="PROSITE" id="PS51755"/>
    </source>
</evidence>
<dbReference type="SMART" id="SM00448">
    <property type="entry name" value="REC"/>
    <property type="match status" value="1"/>
</dbReference>
<accession>A0ABS6U2S1</accession>
<proteinExistence type="predicted"/>
<keyword evidence="4" id="KW-0804">Transcription</keyword>
<dbReference type="PANTHER" id="PTHR48111">
    <property type="entry name" value="REGULATOR OF RPOS"/>
    <property type="match status" value="1"/>
</dbReference>
<feature type="DNA-binding region" description="OmpR/PhoB-type" evidence="6">
    <location>
        <begin position="124"/>
        <end position="226"/>
    </location>
</feature>
<dbReference type="Proteomes" id="UP000694300">
    <property type="component" value="Unassembled WGS sequence"/>
</dbReference>
<evidence type="ECO:0000256" key="1">
    <source>
        <dbReference type="ARBA" id="ARBA00022553"/>
    </source>
</evidence>
<dbReference type="PROSITE" id="PS50110">
    <property type="entry name" value="RESPONSE_REGULATORY"/>
    <property type="match status" value="1"/>
</dbReference>
<name>A0ABS6U2S1_9PSEU</name>